<name>A0A7X0RZV0_9BACL</name>
<evidence type="ECO:0000256" key="3">
    <source>
        <dbReference type="ARBA" id="ARBA00022475"/>
    </source>
</evidence>
<dbReference type="PANTHER" id="PTHR23535">
    <property type="entry name" value="SUGAR EFFLUX TRANSPORTER A-RELATED"/>
    <property type="match status" value="1"/>
</dbReference>
<keyword evidence="7" id="KW-1185">Reference proteome</keyword>
<keyword evidence="5" id="KW-1133">Transmembrane helix</keyword>
<keyword evidence="4" id="KW-0762">Sugar transport</keyword>
<feature type="transmembrane region" description="Helical" evidence="5">
    <location>
        <begin position="107"/>
        <end position="129"/>
    </location>
</feature>
<feature type="transmembrane region" description="Helical" evidence="5">
    <location>
        <begin position="277"/>
        <end position="295"/>
    </location>
</feature>
<evidence type="ECO:0000256" key="4">
    <source>
        <dbReference type="ARBA" id="ARBA00022597"/>
    </source>
</evidence>
<keyword evidence="2" id="KW-0813">Transport</keyword>
<dbReference type="Pfam" id="PF07690">
    <property type="entry name" value="MFS_1"/>
    <property type="match status" value="1"/>
</dbReference>
<evidence type="ECO:0000256" key="1">
    <source>
        <dbReference type="ARBA" id="ARBA00004651"/>
    </source>
</evidence>
<dbReference type="PANTHER" id="PTHR23535:SF2">
    <property type="entry name" value="SUGAR EFFLUX TRANSPORTER A-RELATED"/>
    <property type="match status" value="1"/>
</dbReference>
<proteinExistence type="predicted"/>
<protein>
    <submittedName>
        <fullName evidence="6">MFS transporter</fullName>
    </submittedName>
</protein>
<dbReference type="SUPFAM" id="SSF103473">
    <property type="entry name" value="MFS general substrate transporter"/>
    <property type="match status" value="1"/>
</dbReference>
<keyword evidence="5" id="KW-0472">Membrane</keyword>
<feature type="transmembrane region" description="Helical" evidence="5">
    <location>
        <begin position="335"/>
        <end position="352"/>
    </location>
</feature>
<reference evidence="6 7" key="1">
    <citation type="submission" date="2020-08" db="EMBL/GenBank/DDBJ databases">
        <title>Cohnella phylogeny.</title>
        <authorList>
            <person name="Dunlap C."/>
        </authorList>
    </citation>
    <scope>NUCLEOTIDE SEQUENCE [LARGE SCALE GENOMIC DNA]</scope>
    <source>
        <strain evidence="6 7">DSM 28246</strain>
    </source>
</reference>
<organism evidence="6 7">
    <name type="scientific">Cohnella nanjingensis</name>
    <dbReference type="NCBI Taxonomy" id="1387779"/>
    <lineage>
        <taxon>Bacteria</taxon>
        <taxon>Bacillati</taxon>
        <taxon>Bacillota</taxon>
        <taxon>Bacilli</taxon>
        <taxon>Bacillales</taxon>
        <taxon>Paenibacillaceae</taxon>
        <taxon>Cohnella</taxon>
    </lineage>
</organism>
<dbReference type="RefSeq" id="WP_185672966.1">
    <property type="nucleotide sequence ID" value="NZ_JACJVP010000062.1"/>
</dbReference>
<evidence type="ECO:0000256" key="5">
    <source>
        <dbReference type="SAM" id="Phobius"/>
    </source>
</evidence>
<dbReference type="InterPro" id="IPR036259">
    <property type="entry name" value="MFS_trans_sf"/>
</dbReference>
<dbReference type="GO" id="GO:0022857">
    <property type="term" value="F:transmembrane transporter activity"/>
    <property type="evidence" value="ECO:0007669"/>
    <property type="project" value="InterPro"/>
</dbReference>
<feature type="transmembrane region" description="Helical" evidence="5">
    <location>
        <begin position="364"/>
        <end position="383"/>
    </location>
</feature>
<keyword evidence="5" id="KW-0812">Transmembrane</keyword>
<dbReference type="Gene3D" id="1.20.1250.20">
    <property type="entry name" value="MFS general substrate transporter like domains"/>
    <property type="match status" value="2"/>
</dbReference>
<feature type="transmembrane region" description="Helical" evidence="5">
    <location>
        <begin position="301"/>
        <end position="323"/>
    </location>
</feature>
<dbReference type="EMBL" id="JACJVP010000062">
    <property type="protein sequence ID" value="MBB6675109.1"/>
    <property type="molecule type" value="Genomic_DNA"/>
</dbReference>
<evidence type="ECO:0000313" key="7">
    <source>
        <dbReference type="Proteomes" id="UP000547209"/>
    </source>
</evidence>
<dbReference type="InterPro" id="IPR011701">
    <property type="entry name" value="MFS"/>
</dbReference>
<dbReference type="Proteomes" id="UP000547209">
    <property type="component" value="Unassembled WGS sequence"/>
</dbReference>
<feature type="transmembrane region" description="Helical" evidence="5">
    <location>
        <begin position="249"/>
        <end position="270"/>
    </location>
</feature>
<accession>A0A7X0RZV0</accession>
<gene>
    <name evidence="6" type="ORF">H7C19_31055</name>
</gene>
<comment type="subcellular location">
    <subcellularLocation>
        <location evidence="1">Cell membrane</location>
        <topology evidence="1">Multi-pass membrane protein</topology>
    </subcellularLocation>
</comment>
<dbReference type="AlphaFoldDB" id="A0A7X0RZV0"/>
<feature type="transmembrane region" description="Helical" evidence="5">
    <location>
        <begin position="85"/>
        <end position="101"/>
    </location>
</feature>
<feature type="transmembrane region" description="Helical" evidence="5">
    <location>
        <begin position="213"/>
        <end position="237"/>
    </location>
</feature>
<sequence>MSISSDFRTFIRFRSVWVLIAAMFLYGVGVGILAPMNAIYLQNDVGLSKSQIAVVFSVSLLLNMALTISVGFFSDKLRRKKRIPLVAAGLCIVGILLYMRADSFGTALAGMSVAVAPSGMIMGQLFAMARNHFARLQPGIVEMAQLWLRTTYSVGFFAGLLLGANIFLIASFRGVLWGNLSGYVLLFALLLLYREALADPGAPPARGGEPFSLALLVALLLLLCADAIRGLYLPLVVNARFGDPRLMSYIWSTQAIFELIFMTLAGYWAARYGSRKVILFSGALALATYLVYATVDSLPVFFLMQPVYSFFVSVLYGVAMGVVQRMFLQRTGFGASLYVFISQTASLIGYFLPLTIEGVTPRIFYIPAALVLASVGILTSVALRRSGAHGLSA</sequence>
<feature type="transmembrane region" description="Helical" evidence="5">
    <location>
        <begin position="16"/>
        <end position="40"/>
    </location>
</feature>
<comment type="caution">
    <text evidence="6">The sequence shown here is derived from an EMBL/GenBank/DDBJ whole genome shotgun (WGS) entry which is preliminary data.</text>
</comment>
<feature type="transmembrane region" description="Helical" evidence="5">
    <location>
        <begin position="176"/>
        <end position="193"/>
    </location>
</feature>
<keyword evidence="3" id="KW-1003">Cell membrane</keyword>
<evidence type="ECO:0000313" key="6">
    <source>
        <dbReference type="EMBL" id="MBB6675109.1"/>
    </source>
</evidence>
<feature type="transmembrane region" description="Helical" evidence="5">
    <location>
        <begin position="52"/>
        <end position="73"/>
    </location>
</feature>
<dbReference type="GO" id="GO:0005886">
    <property type="term" value="C:plasma membrane"/>
    <property type="evidence" value="ECO:0007669"/>
    <property type="project" value="UniProtKB-SubCell"/>
</dbReference>
<feature type="transmembrane region" description="Helical" evidence="5">
    <location>
        <begin position="150"/>
        <end position="170"/>
    </location>
</feature>
<evidence type="ECO:0000256" key="2">
    <source>
        <dbReference type="ARBA" id="ARBA00022448"/>
    </source>
</evidence>